<dbReference type="InterPro" id="IPR024331">
    <property type="entry name" value="DUF3859"/>
</dbReference>
<feature type="domain" description="DUF3859" evidence="1">
    <location>
        <begin position="15"/>
        <end position="72"/>
    </location>
</feature>
<gene>
    <name evidence="2" type="ORF">ENN90_05465</name>
</gene>
<name>A0A831LK43_9BACT</name>
<accession>A0A831LK43</accession>
<comment type="caution">
    <text evidence="2">The sequence shown here is derived from an EMBL/GenBank/DDBJ whole genome shotgun (WGS) entry which is preliminary data.</text>
</comment>
<evidence type="ECO:0000313" key="2">
    <source>
        <dbReference type="EMBL" id="HDR51058.1"/>
    </source>
</evidence>
<organism evidence="2">
    <name type="scientific">Mariniphaga anaerophila</name>
    <dbReference type="NCBI Taxonomy" id="1484053"/>
    <lineage>
        <taxon>Bacteria</taxon>
        <taxon>Pseudomonadati</taxon>
        <taxon>Bacteroidota</taxon>
        <taxon>Bacteroidia</taxon>
        <taxon>Marinilabiliales</taxon>
        <taxon>Prolixibacteraceae</taxon>
        <taxon>Mariniphaga</taxon>
    </lineage>
</organism>
<dbReference type="Proteomes" id="UP000886047">
    <property type="component" value="Unassembled WGS sequence"/>
</dbReference>
<dbReference type="AlphaFoldDB" id="A0A831LK43"/>
<evidence type="ECO:0000259" key="1">
    <source>
        <dbReference type="Pfam" id="PF12975"/>
    </source>
</evidence>
<sequence>MPPFKFFSVKIVYYCSFKNKNGKIAPPFEGEQFIRTNDFLFYLGDCVWEPLEDKLGNWELTTYHKGKVVAHKVLSWLRNSYATFFTSAERASKASSAAVNTSAAKSL</sequence>
<reference evidence="2" key="1">
    <citation type="journal article" date="2020" name="mSystems">
        <title>Genome- and Community-Level Interaction Insights into Carbon Utilization and Element Cycling Functions of Hydrothermarchaeota in Hydrothermal Sediment.</title>
        <authorList>
            <person name="Zhou Z."/>
            <person name="Liu Y."/>
            <person name="Xu W."/>
            <person name="Pan J."/>
            <person name="Luo Z.H."/>
            <person name="Li M."/>
        </authorList>
    </citation>
    <scope>NUCLEOTIDE SEQUENCE [LARGE SCALE GENOMIC DNA]</scope>
    <source>
        <strain evidence="2">SpSt-1217</strain>
    </source>
</reference>
<protein>
    <submittedName>
        <fullName evidence="2">DUF3859 domain-containing protein</fullName>
    </submittedName>
</protein>
<dbReference type="Pfam" id="PF12975">
    <property type="entry name" value="DUF3859"/>
    <property type="match status" value="1"/>
</dbReference>
<proteinExistence type="predicted"/>
<dbReference type="EMBL" id="DSDK01000307">
    <property type="protein sequence ID" value="HDR51058.1"/>
    <property type="molecule type" value="Genomic_DNA"/>
</dbReference>